<evidence type="ECO:0000256" key="8">
    <source>
        <dbReference type="ARBA" id="ARBA00022833"/>
    </source>
</evidence>
<dbReference type="SUPFAM" id="SSF46785">
    <property type="entry name" value="Winged helix' DNA-binding domain"/>
    <property type="match status" value="1"/>
</dbReference>
<name>F3ZSS2_9BACE</name>
<dbReference type="GO" id="GO:0003700">
    <property type="term" value="F:DNA-binding transcription factor activity"/>
    <property type="evidence" value="ECO:0007669"/>
    <property type="project" value="InterPro"/>
</dbReference>
<dbReference type="InterPro" id="IPR043135">
    <property type="entry name" value="Fur_C"/>
</dbReference>
<comment type="cofactor">
    <cofactor evidence="12">
        <name>Zn(2+)</name>
        <dbReference type="ChEBI" id="CHEBI:29105"/>
    </cofactor>
    <text evidence="12">Binds 1 zinc ion per subunit.</text>
</comment>
<dbReference type="Pfam" id="PF01475">
    <property type="entry name" value="FUR"/>
    <property type="match status" value="1"/>
</dbReference>
<gene>
    <name evidence="13" type="ORF">Bcop_0730</name>
</gene>
<feature type="binding site" evidence="12">
    <location>
        <position position="112"/>
    </location>
    <ligand>
        <name>Zn(2+)</name>
        <dbReference type="ChEBI" id="CHEBI:29105"/>
    </ligand>
</feature>
<keyword evidence="5" id="KW-0963">Cytoplasm</keyword>
<dbReference type="CDD" id="cd07153">
    <property type="entry name" value="Fur_like"/>
    <property type="match status" value="1"/>
</dbReference>
<dbReference type="STRING" id="679937.Bcop_0730"/>
<dbReference type="EMBL" id="CM001167">
    <property type="protein sequence ID" value="EGJ70946.1"/>
    <property type="molecule type" value="Genomic_DNA"/>
</dbReference>
<keyword evidence="14" id="KW-1185">Reference proteome</keyword>
<evidence type="ECO:0000256" key="5">
    <source>
        <dbReference type="ARBA" id="ARBA00022490"/>
    </source>
</evidence>
<evidence type="ECO:0000313" key="13">
    <source>
        <dbReference type="EMBL" id="EGJ70946.1"/>
    </source>
</evidence>
<accession>F3ZSS2</accession>
<dbReference type="GO" id="GO:0045892">
    <property type="term" value="P:negative regulation of DNA-templated transcription"/>
    <property type="evidence" value="ECO:0007669"/>
    <property type="project" value="TreeGrafter"/>
</dbReference>
<feature type="binding site" evidence="12">
    <location>
        <position position="115"/>
    </location>
    <ligand>
        <name>Zn(2+)</name>
        <dbReference type="ChEBI" id="CHEBI:29105"/>
    </ligand>
</feature>
<evidence type="ECO:0000256" key="3">
    <source>
        <dbReference type="ARBA" id="ARBA00011738"/>
    </source>
</evidence>
<dbReference type="HOGENOM" id="CLU_096072_3_0_10"/>
<protein>
    <recommendedName>
        <fullName evidence="4">Ferric uptake regulation protein</fullName>
    </recommendedName>
</protein>
<comment type="similarity">
    <text evidence="2">Belongs to the Fur family.</text>
</comment>
<dbReference type="Gene3D" id="1.10.10.10">
    <property type="entry name" value="Winged helix-like DNA-binding domain superfamily/Winged helix DNA-binding domain"/>
    <property type="match status" value="1"/>
</dbReference>
<reference evidence="13 14" key="1">
    <citation type="journal article" date="2011" name="Stand. Genomic Sci.">
        <title>Non-contiguous finished genome sequence of Bacteroides coprosuis type strain (PC139).</title>
        <authorList>
            <person name="Land M."/>
            <person name="Held B."/>
            <person name="Gronow S."/>
            <person name="Abt B."/>
            <person name="Lucas S."/>
            <person name="Del Rio T.G."/>
            <person name="Nolan M."/>
            <person name="Tice H."/>
            <person name="Cheng J.F."/>
            <person name="Pitluck S."/>
            <person name="Liolios K."/>
            <person name="Pagani I."/>
            <person name="Ivanova N."/>
            <person name="Mavromatis K."/>
            <person name="Mikhailova N."/>
            <person name="Pati A."/>
            <person name="Tapia R."/>
            <person name="Han C."/>
            <person name="Goodwin L."/>
            <person name="Chen A."/>
            <person name="Palaniappan K."/>
            <person name="Hauser L."/>
            <person name="Brambilla E.M."/>
            <person name="Rohde M."/>
            <person name="Goker M."/>
            <person name="Detter J.C."/>
            <person name="Woyke T."/>
            <person name="Bristow J."/>
            <person name="Eisen J.A."/>
            <person name="Markowitz V."/>
            <person name="Hugenholtz P."/>
            <person name="Kyrpides N.C."/>
            <person name="Klenk H.P."/>
            <person name="Lapidus A."/>
        </authorList>
    </citation>
    <scope>NUCLEOTIDE SEQUENCE</scope>
    <source>
        <strain evidence="13 14">DSM 18011</strain>
    </source>
</reference>
<evidence type="ECO:0000256" key="6">
    <source>
        <dbReference type="ARBA" id="ARBA00022491"/>
    </source>
</evidence>
<dbReference type="GO" id="GO:1900376">
    <property type="term" value="P:regulation of secondary metabolite biosynthetic process"/>
    <property type="evidence" value="ECO:0007669"/>
    <property type="project" value="TreeGrafter"/>
</dbReference>
<dbReference type="GO" id="GO:0008270">
    <property type="term" value="F:zinc ion binding"/>
    <property type="evidence" value="ECO:0007669"/>
    <property type="project" value="TreeGrafter"/>
</dbReference>
<dbReference type="AlphaFoldDB" id="F3ZSS2"/>
<keyword evidence="9" id="KW-0805">Transcription regulation</keyword>
<sequence>MIAITTYMDMERQEIKDIVRQIFTEYLNANGHRKTPERYAILDTIYSIDGHFDIDTLYSLMRKERKYSVSRATLYNTIILLIDARLVIKHQFGNTSQYERSYNRETHHHQICTECGKITEFQSEKLQRAIEETKQDDFLLSHYSLYLYGICKDCTNKKNNNHKQQ</sequence>
<evidence type="ECO:0000256" key="1">
    <source>
        <dbReference type="ARBA" id="ARBA00004496"/>
    </source>
</evidence>
<evidence type="ECO:0000256" key="9">
    <source>
        <dbReference type="ARBA" id="ARBA00023015"/>
    </source>
</evidence>
<keyword evidence="11" id="KW-0804">Transcription</keyword>
<feature type="binding site" evidence="12">
    <location>
        <position position="154"/>
    </location>
    <ligand>
        <name>Zn(2+)</name>
        <dbReference type="ChEBI" id="CHEBI:29105"/>
    </ligand>
</feature>
<evidence type="ECO:0000256" key="4">
    <source>
        <dbReference type="ARBA" id="ARBA00020910"/>
    </source>
</evidence>
<keyword evidence="10" id="KW-0238">DNA-binding</keyword>
<evidence type="ECO:0000256" key="7">
    <source>
        <dbReference type="ARBA" id="ARBA00022723"/>
    </source>
</evidence>
<evidence type="ECO:0000256" key="2">
    <source>
        <dbReference type="ARBA" id="ARBA00007957"/>
    </source>
</evidence>
<keyword evidence="8 12" id="KW-0862">Zinc</keyword>
<dbReference type="eggNOG" id="COG0735">
    <property type="taxonomic scope" value="Bacteria"/>
</dbReference>
<dbReference type="PANTHER" id="PTHR33202:SF2">
    <property type="entry name" value="FERRIC UPTAKE REGULATION PROTEIN"/>
    <property type="match status" value="1"/>
</dbReference>
<proteinExistence type="inferred from homology"/>
<dbReference type="GO" id="GO:0000976">
    <property type="term" value="F:transcription cis-regulatory region binding"/>
    <property type="evidence" value="ECO:0007669"/>
    <property type="project" value="TreeGrafter"/>
</dbReference>
<dbReference type="InterPro" id="IPR036388">
    <property type="entry name" value="WH-like_DNA-bd_sf"/>
</dbReference>
<feature type="binding site" evidence="12">
    <location>
        <position position="151"/>
    </location>
    <ligand>
        <name>Zn(2+)</name>
        <dbReference type="ChEBI" id="CHEBI:29105"/>
    </ligand>
</feature>
<evidence type="ECO:0000256" key="12">
    <source>
        <dbReference type="PIRSR" id="PIRSR602481-1"/>
    </source>
</evidence>
<keyword evidence="6" id="KW-0678">Repressor</keyword>
<comment type="subcellular location">
    <subcellularLocation>
        <location evidence="1">Cytoplasm</location>
    </subcellularLocation>
</comment>
<evidence type="ECO:0000313" key="14">
    <source>
        <dbReference type="Proteomes" id="UP000018439"/>
    </source>
</evidence>
<keyword evidence="7 12" id="KW-0479">Metal-binding</keyword>
<dbReference type="GO" id="GO:0005829">
    <property type="term" value="C:cytosol"/>
    <property type="evidence" value="ECO:0007669"/>
    <property type="project" value="TreeGrafter"/>
</dbReference>
<evidence type="ECO:0000256" key="10">
    <source>
        <dbReference type="ARBA" id="ARBA00023125"/>
    </source>
</evidence>
<dbReference type="PANTHER" id="PTHR33202">
    <property type="entry name" value="ZINC UPTAKE REGULATION PROTEIN"/>
    <property type="match status" value="1"/>
</dbReference>
<dbReference type="InterPro" id="IPR002481">
    <property type="entry name" value="FUR"/>
</dbReference>
<dbReference type="Proteomes" id="UP000018439">
    <property type="component" value="Chromosome"/>
</dbReference>
<organism evidence="13 14">
    <name type="scientific">Bacteroides coprosuis DSM 18011</name>
    <dbReference type="NCBI Taxonomy" id="679937"/>
    <lineage>
        <taxon>Bacteria</taxon>
        <taxon>Pseudomonadati</taxon>
        <taxon>Bacteroidota</taxon>
        <taxon>Bacteroidia</taxon>
        <taxon>Bacteroidales</taxon>
        <taxon>Bacteroidaceae</taxon>
        <taxon>Bacteroides</taxon>
    </lineage>
</organism>
<comment type="subunit">
    <text evidence="3">Homodimer.</text>
</comment>
<evidence type="ECO:0000256" key="11">
    <source>
        <dbReference type="ARBA" id="ARBA00023163"/>
    </source>
</evidence>
<dbReference type="InterPro" id="IPR036390">
    <property type="entry name" value="WH_DNA-bd_sf"/>
</dbReference>
<dbReference type="Gene3D" id="3.30.1490.190">
    <property type="match status" value="1"/>
</dbReference>